<dbReference type="InterPro" id="IPR013766">
    <property type="entry name" value="Thioredoxin_domain"/>
</dbReference>
<keyword evidence="1" id="KW-0732">Signal</keyword>
<protein>
    <submittedName>
        <fullName evidence="3">Thioredoxin family protein</fullName>
    </submittedName>
</protein>
<proteinExistence type="predicted"/>
<gene>
    <name evidence="3" type="ORF">ACE1CA_01585</name>
</gene>
<dbReference type="InterPro" id="IPR036249">
    <property type="entry name" value="Thioredoxin-like_sf"/>
</dbReference>
<sequence>MKATKSLLGITTTGLFLLLATQIGAISNANNLTNTTNKNGIQSSSAIRVATATVNKPAPNFVATDTNGKNHRLTDFKGKVVVLEWTNHDCPFVRKHYGSSNMQKLQKELTGKGAVWISIISSAPGMQGYVSASQANELTKSRNASPTAVILDPEGKIGKQYGARTTPHIFVIDKNSNIGYMGAIDSIPSPDPADIPKADNYVRDAVNALISGKSVTNSQTQPYGCSVKYGG</sequence>
<evidence type="ECO:0000313" key="4">
    <source>
        <dbReference type="Proteomes" id="UP001576780"/>
    </source>
</evidence>
<evidence type="ECO:0000256" key="1">
    <source>
        <dbReference type="SAM" id="SignalP"/>
    </source>
</evidence>
<reference evidence="3 4" key="1">
    <citation type="submission" date="2024-09" db="EMBL/GenBank/DDBJ databases">
        <title>Floridaenema gen nov. (Aerosakkonemataceae, Aerosakkonematales ord. nov., Cyanobacteria) from benthic tropical and subtropical fresh waters, with the description of four new species.</title>
        <authorList>
            <person name="Moretto J.A."/>
            <person name="Berthold D.E."/>
            <person name="Lefler F.W."/>
            <person name="Huang I.-S."/>
            <person name="Laughinghouse H. IV."/>
        </authorList>
    </citation>
    <scope>NUCLEOTIDE SEQUENCE [LARGE SCALE GENOMIC DNA]</scope>
    <source>
        <strain evidence="3 4">BLCC-F167</strain>
    </source>
</reference>
<dbReference type="PROSITE" id="PS51352">
    <property type="entry name" value="THIOREDOXIN_2"/>
    <property type="match status" value="1"/>
</dbReference>
<feature type="domain" description="Thioredoxin" evidence="2">
    <location>
        <begin position="52"/>
        <end position="211"/>
    </location>
</feature>
<comment type="caution">
    <text evidence="3">The sequence shown here is derived from an EMBL/GenBank/DDBJ whole genome shotgun (WGS) entry which is preliminary data.</text>
</comment>
<dbReference type="PANTHER" id="PTHR43640:SF1">
    <property type="entry name" value="THIOREDOXIN-DEPENDENT PEROXIREDOXIN"/>
    <property type="match status" value="1"/>
</dbReference>
<keyword evidence="4" id="KW-1185">Reference proteome</keyword>
<dbReference type="InterPro" id="IPR000866">
    <property type="entry name" value="AhpC/TSA"/>
</dbReference>
<name>A0ABV4WDR2_9CYAN</name>
<dbReference type="RefSeq" id="WP_413275669.1">
    <property type="nucleotide sequence ID" value="NZ_JBHFNT010000017.1"/>
</dbReference>
<accession>A0ABV4WDR2</accession>
<dbReference type="CDD" id="cd02969">
    <property type="entry name" value="PRX_like1"/>
    <property type="match status" value="1"/>
</dbReference>
<dbReference type="InterPro" id="IPR047262">
    <property type="entry name" value="PRX-like1"/>
</dbReference>
<organism evidence="3 4">
    <name type="scientific">Floridaenema evergladense BLCC-F167</name>
    <dbReference type="NCBI Taxonomy" id="3153639"/>
    <lineage>
        <taxon>Bacteria</taxon>
        <taxon>Bacillati</taxon>
        <taxon>Cyanobacteriota</taxon>
        <taxon>Cyanophyceae</taxon>
        <taxon>Oscillatoriophycideae</taxon>
        <taxon>Aerosakkonematales</taxon>
        <taxon>Aerosakkonemataceae</taxon>
        <taxon>Floridanema</taxon>
        <taxon>Floridanema evergladense</taxon>
    </lineage>
</organism>
<evidence type="ECO:0000259" key="2">
    <source>
        <dbReference type="PROSITE" id="PS51352"/>
    </source>
</evidence>
<dbReference type="Pfam" id="PF00578">
    <property type="entry name" value="AhpC-TSA"/>
    <property type="match status" value="1"/>
</dbReference>
<dbReference type="SUPFAM" id="SSF52833">
    <property type="entry name" value="Thioredoxin-like"/>
    <property type="match status" value="1"/>
</dbReference>
<evidence type="ECO:0000313" key="3">
    <source>
        <dbReference type="EMBL" id="MFB2833205.1"/>
    </source>
</evidence>
<dbReference type="Proteomes" id="UP001576780">
    <property type="component" value="Unassembled WGS sequence"/>
</dbReference>
<feature type="chain" id="PRO_5046554876" evidence="1">
    <location>
        <begin position="26"/>
        <end position="231"/>
    </location>
</feature>
<dbReference type="Gene3D" id="3.40.30.10">
    <property type="entry name" value="Glutaredoxin"/>
    <property type="match status" value="1"/>
</dbReference>
<dbReference type="PANTHER" id="PTHR43640">
    <property type="entry name" value="OS07G0260300 PROTEIN"/>
    <property type="match status" value="1"/>
</dbReference>
<feature type="signal peptide" evidence="1">
    <location>
        <begin position="1"/>
        <end position="25"/>
    </location>
</feature>
<dbReference type="EMBL" id="JBHFNT010000017">
    <property type="protein sequence ID" value="MFB2833205.1"/>
    <property type="molecule type" value="Genomic_DNA"/>
</dbReference>